<evidence type="ECO:0008006" key="2">
    <source>
        <dbReference type="Google" id="ProtNLM"/>
    </source>
</evidence>
<reference evidence="1" key="1">
    <citation type="submission" date="2015-11" db="EMBL/GenBank/DDBJ databases">
        <title>De novo transcriptome assembly of four potential Pierce s Disease insect vectors from Arizona vineyards.</title>
        <authorList>
            <person name="Tassone E.E."/>
        </authorList>
    </citation>
    <scope>NUCLEOTIDE SEQUENCE</scope>
</reference>
<gene>
    <name evidence="1" type="ORF">g.3511</name>
</gene>
<evidence type="ECO:0000313" key="1">
    <source>
        <dbReference type="EMBL" id="JAT08138.1"/>
    </source>
</evidence>
<accession>A0A1B6K9L1</accession>
<dbReference type="AlphaFoldDB" id="A0A1B6K9L1"/>
<sequence>MYNVHVDILTMAFAATFVLAAIAIPAIYQQVLVSGQEVESTTCYQYYTMEAEAADRALWKKLVYYDKSFGKYMQNAKGYSNSSQAVRDYECLVDSVEGTKCAISTDERKFLTDTQEELDDAIDICGSFYVQCSRANIRAMIEEKKTALQKYDSDYKFTSIACFSLRVPESESCKESKRKSMKSINNVATSDELAKLDELVNKALYEAKTEIDACITCRTTALIQSLESRTTNLEICQTYYKITKN</sequence>
<dbReference type="EMBL" id="GEBQ01031839">
    <property type="protein sequence ID" value="JAT08138.1"/>
    <property type="molecule type" value="Transcribed_RNA"/>
</dbReference>
<organism evidence="1">
    <name type="scientific">Graphocephala atropunctata</name>
    <dbReference type="NCBI Taxonomy" id="36148"/>
    <lineage>
        <taxon>Eukaryota</taxon>
        <taxon>Metazoa</taxon>
        <taxon>Ecdysozoa</taxon>
        <taxon>Arthropoda</taxon>
        <taxon>Hexapoda</taxon>
        <taxon>Insecta</taxon>
        <taxon>Pterygota</taxon>
        <taxon>Neoptera</taxon>
        <taxon>Paraneoptera</taxon>
        <taxon>Hemiptera</taxon>
        <taxon>Auchenorrhyncha</taxon>
        <taxon>Membracoidea</taxon>
        <taxon>Cicadellidae</taxon>
        <taxon>Cicadellinae</taxon>
        <taxon>Cicadellini</taxon>
        <taxon>Graphocephala</taxon>
    </lineage>
</organism>
<proteinExistence type="predicted"/>
<protein>
    <recommendedName>
        <fullName evidence="2">Protein TsetseEP domain-containing protein</fullName>
    </recommendedName>
</protein>
<name>A0A1B6K9L1_9HEMI</name>